<dbReference type="PANTHER" id="PTHR46344">
    <property type="entry name" value="OS02G0202900 PROTEIN"/>
    <property type="match status" value="1"/>
</dbReference>
<dbReference type="InterPro" id="IPR011042">
    <property type="entry name" value="6-blade_b-propeller_TolB-like"/>
</dbReference>
<comment type="caution">
    <text evidence="4">The sequence shown here is derived from an EMBL/GenBank/DDBJ whole genome shotgun (WGS) entry which is preliminary data.</text>
</comment>
<dbReference type="Gene3D" id="2.120.10.80">
    <property type="entry name" value="Kelch-type beta propeller"/>
    <property type="match status" value="1"/>
</dbReference>
<proteinExistence type="predicted"/>
<gene>
    <name evidence="4" type="ORF">JYP53_03075</name>
</gene>
<protein>
    <recommendedName>
        <fullName evidence="3">BACON domain-containing protein</fullName>
    </recommendedName>
</protein>
<dbReference type="EMBL" id="JAFKDB010000008">
    <property type="protein sequence ID" value="MBN7768885.1"/>
    <property type="molecule type" value="Genomic_DNA"/>
</dbReference>
<evidence type="ECO:0000313" key="4">
    <source>
        <dbReference type="EMBL" id="MBN7768885.1"/>
    </source>
</evidence>
<dbReference type="SUPFAM" id="SSF50965">
    <property type="entry name" value="Galactose oxidase, central domain"/>
    <property type="match status" value="1"/>
</dbReference>
<dbReference type="RefSeq" id="WP_206556677.1">
    <property type="nucleotide sequence ID" value="NZ_JAFKDB010000008.1"/>
</dbReference>
<evidence type="ECO:0000256" key="1">
    <source>
        <dbReference type="ARBA" id="ARBA00022441"/>
    </source>
</evidence>
<dbReference type="InterPro" id="IPR006652">
    <property type="entry name" value="Kelch_1"/>
</dbReference>
<feature type="domain" description="BACON" evidence="3">
    <location>
        <begin position="472"/>
        <end position="558"/>
    </location>
</feature>
<reference evidence="4 5" key="1">
    <citation type="submission" date="2021-02" db="EMBL/GenBank/DDBJ databases">
        <title>PHA producing bacteria isolated from coastal sediment in Guangdong, Shenzhen.</title>
        <authorList>
            <person name="Zheng W."/>
            <person name="Yu S."/>
            <person name="Huang Y."/>
        </authorList>
    </citation>
    <scope>NUCLEOTIDE SEQUENCE [LARGE SCALE GENOMIC DNA]</scope>
    <source>
        <strain evidence="4 5">TN21-5</strain>
    </source>
</reference>
<sequence length="1509" mass="159088">MLSIQHGNHSGFPHRGRRTSVNIRHLVQALLVICLLLLSNLVSAAPSLLVSDSPYRSGPVSLAGADLTGDAFIFIGSPENISRVRFYLDTPPPATARQTENVAPYDFSGTASDDTAYPFDTETVSDGQHSVYAQLSYLDGTTQTLSAMFTINNAKPALSFSESILSFSFLESDPQVKSKQVSLQASSPTTSTVYLTDDADWLSVSPASGVPPMDITLTVDPAGLVPGEYSGTLEANGEGVSRATLSVTMVVVADQASEFYLMVSTQPDRSSASTLRGAAVSGDIYVFVPSQTGMSKVQFYIDNPGKAGLPNQTEGLAPYDMAGTRPDDTAVAYDSTLLSNGDHTVTAVITTGDSLTHEVSDFFTVVNDGPLLSFNPTTLAGSSHVDNPEPFTQSVQLSAADSSNASFSLTSDTSWLTAAGDSTTTPASITVTINPTGLLAGSYTGTLRANANGYTEGSLTFGLTVIEDATGLITSPTSLYFSGQPDTLIASQSLSISHAASEAHDFTASTNMPWLQATPASGTTPQIIDIEVDSTGKTTGSFSGIITLTSPTTPSVDIPVTMELASNDKCAPVVCNKVKVSLPYQLTFTESQGHLPDKNGWGSGFTWIDKPSNGTGYIPDKLDMNFHQGVLQYTTTPGIQFRANNTQDNALGVGFAAPNQITHISTEILNLPAGTGNYEQAGLWFGNDEDNYTKLVAISTPQGLQVHYQLELLGSIVTEKNISVNNLVGADIVFSMTVNPYQKSVGLSYRINGGTSVSAGTLFPPDEFFSFDAAGIDPVIGTRSFAGIFATHRHGPNPITYLFDEFTLQKGEPPTSPDAGLEFIRKDYNLDFPTSMTWGPDNRLYVTELFGVIHALSFDEGMNLLDDEIILSLVNDIGPRLTLGITTSPSSTAADVELWVAHSSPSIDNGEVNSGMVTRLSGSGFSSVDHRISGLPRAIANHSINSIHFGDDNRLYIAVGGNTGAGAPNQANTEFGERAEQPLSAAILVADVFSPQFDGTCDNTSDMYGPAPCDVVTYATGLRNSYDFAFHSNGNMYATDNGLGVTGTYPPQPEPVCTGFGSTASYTTGGHNPGPQPDLLLRIEEGKYYGHPNQYRDECVFKDGSYQNVAPLPNWIPPLFEIGEHTSSNAIIEYRGGQGCVGDFLNGQLLITNYSIGDDIYRILLNDSGDAVIEGAPLITGFNDPLPLTGNPAGVLFVGQFGGSKLTSLQPVSLGCWNILAPSPSNLLDASAASLGNTMYVVGGKNASGHLSTLWIYDSLTDSWSQGPNLPGVGVENAAVVAHNGLIYVFGGSTAPFSGAVNNAAVYSPASNSWQALPPMPTARGGATAQSINGQLVVVGGMAADGASLAVVEAYNPSTGQWNTLPSMQIRRDNPGSAVLNNELYVFGGRTRNADGSEPEPALASVEKYGAGSWQIQTPMPTGRRAMSVGTANGKAQITGGEHNPNNVSGVFEQNEEYDPSSNSWRNLTVVPTPRHGAATATIGETVHIVGGGVQSGSSYTTIHEALRF</sequence>
<dbReference type="SMART" id="SM00612">
    <property type="entry name" value="Kelch"/>
    <property type="match status" value="5"/>
</dbReference>
<dbReference type="Proteomes" id="UP000664344">
    <property type="component" value="Unassembled WGS sequence"/>
</dbReference>
<dbReference type="InterPro" id="IPR011041">
    <property type="entry name" value="Quinoprot_gluc/sorb_DH_b-prop"/>
</dbReference>
<evidence type="ECO:0000313" key="5">
    <source>
        <dbReference type="Proteomes" id="UP000664344"/>
    </source>
</evidence>
<dbReference type="Gene3D" id="2.120.10.30">
    <property type="entry name" value="TolB, C-terminal domain"/>
    <property type="match status" value="1"/>
</dbReference>
<dbReference type="Pfam" id="PF24681">
    <property type="entry name" value="Kelch_KLHDC2_KLHL20_DRC7"/>
    <property type="match status" value="1"/>
</dbReference>
<dbReference type="InterPro" id="IPR024361">
    <property type="entry name" value="BACON"/>
</dbReference>
<dbReference type="InterPro" id="IPR011043">
    <property type="entry name" value="Gal_Oxase/kelch_b-propeller"/>
</dbReference>
<keyword evidence="2" id="KW-0677">Repeat</keyword>
<dbReference type="PANTHER" id="PTHR46344:SF27">
    <property type="entry name" value="KELCH REPEAT SUPERFAMILY PROTEIN"/>
    <property type="match status" value="1"/>
</dbReference>
<dbReference type="InterPro" id="IPR015915">
    <property type="entry name" value="Kelch-typ_b-propeller"/>
</dbReference>
<feature type="domain" description="BACON" evidence="3">
    <location>
        <begin position="177"/>
        <end position="245"/>
    </location>
</feature>
<organism evidence="4 5">
    <name type="scientific">Marinobacter daepoensis</name>
    <dbReference type="NCBI Taxonomy" id="262077"/>
    <lineage>
        <taxon>Bacteria</taxon>
        <taxon>Pseudomonadati</taxon>
        <taxon>Pseudomonadota</taxon>
        <taxon>Gammaproteobacteria</taxon>
        <taxon>Pseudomonadales</taxon>
        <taxon>Marinobacteraceae</taxon>
        <taxon>Marinobacter</taxon>
    </lineage>
</organism>
<keyword evidence="5" id="KW-1185">Reference proteome</keyword>
<dbReference type="SUPFAM" id="SSF117281">
    <property type="entry name" value="Kelch motif"/>
    <property type="match status" value="1"/>
</dbReference>
<evidence type="ECO:0000259" key="3">
    <source>
        <dbReference type="Pfam" id="PF19190"/>
    </source>
</evidence>
<dbReference type="Pfam" id="PF19190">
    <property type="entry name" value="BACON_2"/>
    <property type="match status" value="2"/>
</dbReference>
<evidence type="ECO:0000256" key="2">
    <source>
        <dbReference type="ARBA" id="ARBA00022737"/>
    </source>
</evidence>
<keyword evidence="1" id="KW-0880">Kelch repeat</keyword>
<name>A0ABS3BAJ4_9GAMM</name>
<accession>A0ABS3BAJ4</accession>
<dbReference type="SUPFAM" id="SSF50952">
    <property type="entry name" value="Soluble quinoprotein glucose dehydrogenase"/>
    <property type="match status" value="1"/>
</dbReference>